<dbReference type="Pfam" id="PF00153">
    <property type="entry name" value="Mito_carr"/>
    <property type="match status" value="3"/>
</dbReference>
<keyword evidence="6 10" id="KW-1133">Transmembrane helix</keyword>
<dbReference type="OrthoDB" id="448427at2759"/>
<dbReference type="FunCoup" id="H2ANW9">
    <property type="interactions" value="986"/>
</dbReference>
<dbReference type="InParanoid" id="H2ANW9"/>
<evidence type="ECO:0000256" key="3">
    <source>
        <dbReference type="ARBA" id="ARBA00022448"/>
    </source>
</evidence>
<evidence type="ECO:0008006" key="13">
    <source>
        <dbReference type="Google" id="ProtNLM"/>
    </source>
</evidence>
<evidence type="ECO:0000313" key="12">
    <source>
        <dbReference type="Proteomes" id="UP000005220"/>
    </source>
</evidence>
<dbReference type="SUPFAM" id="SSF103506">
    <property type="entry name" value="Mitochondrial carrier"/>
    <property type="match status" value="1"/>
</dbReference>
<keyword evidence="5" id="KW-0677">Repeat</keyword>
<keyword evidence="7 8" id="KW-0472">Membrane</keyword>
<feature type="repeat" description="Solcar" evidence="8">
    <location>
        <begin position="16"/>
        <end position="100"/>
    </location>
</feature>
<gene>
    <name evidence="11" type="primary">KAFR0A06340</name>
    <name evidence="11" type="ORF">KAFR_0A06340</name>
</gene>
<keyword evidence="3 9" id="KW-0813">Transport</keyword>
<sequence length="298" mass="33127">MEQLANICVHTAMSSQKITYPWWYGGAGGIFATVCTHPLDLAKVRLQAAPYPKPTIPGMISQIIRNDSFLGLYAGLSASILRQCTYTTARLGLYNFIKENVLPNDSMNYLLLASIVSGAVGGLFGNFADVVNIRMQNDSALPSNLRRNYKNVFDGIYKIVKYENGLKACFIGWKPNVLRGILMTSSQAVTYDSTKLKLVNSFHFSDNSHWTHFLSSLFAGLVATTVSSPVDVIKTKIMNALEDSHGKNTFKILSQAIRQEGPSFLFRGWLPSFTRLGPHTMLIFLTMEQLKKHKIGMS</sequence>
<name>H2ANW9_KAZAF</name>
<dbReference type="PANTHER" id="PTHR45618">
    <property type="entry name" value="MITOCHONDRIAL DICARBOXYLATE CARRIER-RELATED"/>
    <property type="match status" value="1"/>
</dbReference>
<protein>
    <recommendedName>
        <fullName evidence="13">Mitochondrial dicarboxylate transporter</fullName>
    </recommendedName>
</protein>
<proteinExistence type="inferred from homology"/>
<evidence type="ECO:0000256" key="10">
    <source>
        <dbReference type="SAM" id="Phobius"/>
    </source>
</evidence>
<organism evidence="11 12">
    <name type="scientific">Kazachstania africana (strain ATCC 22294 / BCRC 22015 / CBS 2517 / CECT 1963 / NBRC 1671 / NRRL Y-8276)</name>
    <name type="common">Yeast</name>
    <name type="synonym">Kluyveromyces africanus</name>
    <dbReference type="NCBI Taxonomy" id="1071382"/>
    <lineage>
        <taxon>Eukaryota</taxon>
        <taxon>Fungi</taxon>
        <taxon>Dikarya</taxon>
        <taxon>Ascomycota</taxon>
        <taxon>Saccharomycotina</taxon>
        <taxon>Saccharomycetes</taxon>
        <taxon>Saccharomycetales</taxon>
        <taxon>Saccharomycetaceae</taxon>
        <taxon>Kazachstania</taxon>
    </lineage>
</organism>
<evidence type="ECO:0000256" key="1">
    <source>
        <dbReference type="ARBA" id="ARBA00004141"/>
    </source>
</evidence>
<dbReference type="HOGENOM" id="CLU_015166_14_1_1"/>
<dbReference type="InterPro" id="IPR018108">
    <property type="entry name" value="MCP_transmembrane"/>
</dbReference>
<feature type="transmembrane region" description="Helical" evidence="10">
    <location>
        <begin position="109"/>
        <end position="128"/>
    </location>
</feature>
<evidence type="ECO:0000256" key="4">
    <source>
        <dbReference type="ARBA" id="ARBA00022692"/>
    </source>
</evidence>
<dbReference type="EMBL" id="HE650821">
    <property type="protein sequence ID" value="CCF56069.1"/>
    <property type="molecule type" value="Genomic_DNA"/>
</dbReference>
<evidence type="ECO:0000313" key="11">
    <source>
        <dbReference type="EMBL" id="CCF56069.1"/>
    </source>
</evidence>
<dbReference type="InterPro" id="IPR023395">
    <property type="entry name" value="MCP_dom_sf"/>
</dbReference>
<dbReference type="PROSITE" id="PS50920">
    <property type="entry name" value="SOLCAR"/>
    <property type="match status" value="3"/>
</dbReference>
<dbReference type="Gene3D" id="1.50.40.10">
    <property type="entry name" value="Mitochondrial carrier domain"/>
    <property type="match status" value="1"/>
</dbReference>
<evidence type="ECO:0000256" key="5">
    <source>
        <dbReference type="ARBA" id="ARBA00022737"/>
    </source>
</evidence>
<keyword evidence="12" id="KW-1185">Reference proteome</keyword>
<dbReference type="AlphaFoldDB" id="H2ANW9"/>
<evidence type="ECO:0000256" key="9">
    <source>
        <dbReference type="RuleBase" id="RU000488"/>
    </source>
</evidence>
<dbReference type="RefSeq" id="XP_003955204.1">
    <property type="nucleotide sequence ID" value="XM_003955155.1"/>
</dbReference>
<feature type="repeat" description="Solcar" evidence="8">
    <location>
        <begin position="105"/>
        <end position="197"/>
    </location>
</feature>
<comment type="similarity">
    <text evidence="2 9">Belongs to the mitochondrial carrier (TC 2.A.29) family.</text>
</comment>
<evidence type="ECO:0000256" key="2">
    <source>
        <dbReference type="ARBA" id="ARBA00006375"/>
    </source>
</evidence>
<evidence type="ECO:0000256" key="8">
    <source>
        <dbReference type="PROSITE-ProRule" id="PRU00282"/>
    </source>
</evidence>
<comment type="subcellular location">
    <subcellularLocation>
        <location evidence="1">Membrane</location>
        <topology evidence="1">Multi-pass membrane protein</topology>
    </subcellularLocation>
</comment>
<accession>H2ANW9</accession>
<evidence type="ECO:0000256" key="6">
    <source>
        <dbReference type="ARBA" id="ARBA00022989"/>
    </source>
</evidence>
<keyword evidence="4 8" id="KW-0812">Transmembrane</keyword>
<feature type="repeat" description="Solcar" evidence="8">
    <location>
        <begin position="207"/>
        <end position="293"/>
    </location>
</feature>
<dbReference type="GO" id="GO:0016020">
    <property type="term" value="C:membrane"/>
    <property type="evidence" value="ECO:0007669"/>
    <property type="project" value="UniProtKB-SubCell"/>
</dbReference>
<reference evidence="11 12" key="1">
    <citation type="journal article" date="2011" name="Proc. Natl. Acad. Sci. U.S.A.">
        <title>Evolutionary erosion of yeast sex chromosomes by mating-type switching accidents.</title>
        <authorList>
            <person name="Gordon J.L."/>
            <person name="Armisen D."/>
            <person name="Proux-Wera E."/>
            <person name="Oheigeartaigh S.S."/>
            <person name="Byrne K.P."/>
            <person name="Wolfe K.H."/>
        </authorList>
    </citation>
    <scope>NUCLEOTIDE SEQUENCE [LARGE SCALE GENOMIC DNA]</scope>
    <source>
        <strain evidence="12">ATCC 22294 / BCRC 22015 / CBS 2517 / CECT 1963 / NBRC 1671 / NRRL Y-8276</strain>
    </source>
</reference>
<dbReference type="KEGG" id="kaf:KAFR_0A06340"/>
<dbReference type="STRING" id="1071382.H2ANW9"/>
<dbReference type="eggNOG" id="KOG0759">
    <property type="taxonomic scope" value="Eukaryota"/>
</dbReference>
<dbReference type="GO" id="GO:0005310">
    <property type="term" value="F:dicarboxylic acid transmembrane transporter activity"/>
    <property type="evidence" value="ECO:0007669"/>
    <property type="project" value="EnsemblFungi"/>
</dbReference>
<dbReference type="InterPro" id="IPR050391">
    <property type="entry name" value="Mito_Metabolite_Transporter"/>
</dbReference>
<dbReference type="GeneID" id="13882327"/>
<dbReference type="Proteomes" id="UP000005220">
    <property type="component" value="Chromosome 1"/>
</dbReference>
<evidence type="ECO:0000256" key="7">
    <source>
        <dbReference type="ARBA" id="ARBA00023136"/>
    </source>
</evidence>
<dbReference type="GO" id="GO:0005740">
    <property type="term" value="C:mitochondrial envelope"/>
    <property type="evidence" value="ECO:0007669"/>
    <property type="project" value="EnsemblFungi"/>
</dbReference>